<dbReference type="PANTHER" id="PTHR34139">
    <property type="entry name" value="UPF0331 PROTEIN MJ0127"/>
    <property type="match status" value="1"/>
</dbReference>
<dbReference type="RefSeq" id="WP_014101228.1">
    <property type="nucleotide sequence ID" value="NC_016025.1"/>
</dbReference>
<keyword evidence="5" id="KW-0378">Hydrolase</keyword>
<keyword evidence="1" id="KW-0597">Phosphoprotein</keyword>
<organism evidence="7 8">
    <name type="scientific">Chloracidobacterium thermophilum (strain B)</name>
    <dbReference type="NCBI Taxonomy" id="981222"/>
    <lineage>
        <taxon>Bacteria</taxon>
        <taxon>Pseudomonadati</taxon>
        <taxon>Acidobacteriota</taxon>
        <taxon>Terriglobia</taxon>
        <taxon>Terriglobales</taxon>
        <taxon>Acidobacteriaceae</taxon>
        <taxon>Chloracidobacterium</taxon>
    </lineage>
</organism>
<evidence type="ECO:0000256" key="4">
    <source>
        <dbReference type="ARBA" id="ARBA00022741"/>
    </source>
</evidence>
<dbReference type="EMBL" id="CP002515">
    <property type="protein sequence ID" value="AEP13490.1"/>
    <property type="molecule type" value="Genomic_DNA"/>
</dbReference>
<dbReference type="Pfam" id="PF01934">
    <property type="entry name" value="HepT-like"/>
    <property type="match status" value="1"/>
</dbReference>
<protein>
    <submittedName>
        <fullName evidence="7">Uncharacterized conserved protein</fullName>
    </submittedName>
</protein>
<dbReference type="Proteomes" id="UP000006791">
    <property type="component" value="Chromosome 2"/>
</dbReference>
<gene>
    <name evidence="7" type="ordered locus">Cabther_B0492</name>
</gene>
<keyword evidence="3" id="KW-0540">Nuclease</keyword>
<dbReference type="OrthoDB" id="9810538at2"/>
<dbReference type="GO" id="GO:0016787">
    <property type="term" value="F:hydrolase activity"/>
    <property type="evidence" value="ECO:0007669"/>
    <property type="project" value="UniProtKB-KW"/>
</dbReference>
<keyword evidence="2" id="KW-1277">Toxin-antitoxin system</keyword>
<dbReference type="GO" id="GO:0110001">
    <property type="term" value="C:toxin-antitoxin complex"/>
    <property type="evidence" value="ECO:0007669"/>
    <property type="project" value="InterPro"/>
</dbReference>
<accession>G2LLS8</accession>
<dbReference type="InterPro" id="IPR008201">
    <property type="entry name" value="HepT-like"/>
</dbReference>
<dbReference type="InterPro" id="IPR051813">
    <property type="entry name" value="HepT_RNase_toxin"/>
</dbReference>
<evidence type="ECO:0000256" key="3">
    <source>
        <dbReference type="ARBA" id="ARBA00022722"/>
    </source>
</evidence>
<dbReference type="HOGENOM" id="CLU_142825_3_3_0"/>
<evidence type="ECO:0000313" key="8">
    <source>
        <dbReference type="Proteomes" id="UP000006791"/>
    </source>
</evidence>
<reference evidence="7 8" key="1">
    <citation type="journal article" date="2012" name="Environ. Microbiol.">
        <title>Complete genome of Candidatus Chloracidobacterium thermophilum, a chlorophyll-based photoheterotroph belonging to the phylum Acidobacteria.</title>
        <authorList>
            <person name="Garcia Costas A.M."/>
            <person name="Liu Z."/>
            <person name="Tomsho L.P."/>
            <person name="Schuster S.C."/>
            <person name="Ward D.M."/>
            <person name="Bryant D.A."/>
        </authorList>
    </citation>
    <scope>NUCLEOTIDE SEQUENCE [LARGE SCALE GENOMIC DNA]</scope>
    <source>
        <strain evidence="7 8">B</strain>
    </source>
</reference>
<evidence type="ECO:0000256" key="1">
    <source>
        <dbReference type="ARBA" id="ARBA00022553"/>
    </source>
</evidence>
<evidence type="ECO:0000313" key="7">
    <source>
        <dbReference type="EMBL" id="AEP13490.1"/>
    </source>
</evidence>
<dbReference type="GO" id="GO:0004540">
    <property type="term" value="F:RNA nuclease activity"/>
    <property type="evidence" value="ECO:0007669"/>
    <property type="project" value="InterPro"/>
</dbReference>
<evidence type="ECO:0000256" key="2">
    <source>
        <dbReference type="ARBA" id="ARBA00022649"/>
    </source>
</evidence>
<dbReference type="GO" id="GO:0000166">
    <property type="term" value="F:nucleotide binding"/>
    <property type="evidence" value="ECO:0007669"/>
    <property type="project" value="UniProtKB-KW"/>
</dbReference>
<dbReference type="KEGG" id="ctm:Cabther_B0492"/>
<evidence type="ECO:0000256" key="5">
    <source>
        <dbReference type="ARBA" id="ARBA00022801"/>
    </source>
</evidence>
<sequence>MRNPKGRLKDILDAIAKIERYAARGREAFEQEELIQTWVLYHIQLIGEVAAQLGKAFHQAHPEIPWAQIVAMRNVLVHEYFGVDLQEVWRTVERDLPALKNQIEALVKQLEEPGCYGG</sequence>
<dbReference type="STRING" id="981222.Cabther_B0492"/>
<dbReference type="PANTHER" id="PTHR34139:SF1">
    <property type="entry name" value="RNASE MJ1380-RELATED"/>
    <property type="match status" value="1"/>
</dbReference>
<dbReference type="AlphaFoldDB" id="G2LLS8"/>
<dbReference type="Gene3D" id="1.20.120.580">
    <property type="entry name" value="bsu32300-like"/>
    <property type="match status" value="1"/>
</dbReference>
<keyword evidence="8" id="KW-1185">Reference proteome</keyword>
<evidence type="ECO:0000256" key="6">
    <source>
        <dbReference type="ARBA" id="ARBA00024207"/>
    </source>
</evidence>
<comment type="similarity">
    <text evidence="6">Belongs to the HepT RNase toxin family.</text>
</comment>
<proteinExistence type="inferred from homology"/>
<keyword evidence="4" id="KW-0547">Nucleotide-binding</keyword>
<dbReference type="InterPro" id="IPR037038">
    <property type="entry name" value="HepT-like_sf"/>
</dbReference>
<name>G2LLS8_CHLTF</name>